<feature type="transmembrane region" description="Helical" evidence="1">
    <location>
        <begin position="73"/>
        <end position="94"/>
    </location>
</feature>
<dbReference type="Proteomes" id="UP000800035">
    <property type="component" value="Unassembled WGS sequence"/>
</dbReference>
<sequence length="403" mass="45495">MITFYPNCTLPPTTPAFVLGPNTRSTLSIVWNCLGTLILCTWSILHLNVPPQLTPRSTAQIIRRWLYHSGTKLKWMVITILAPETIMGIAYSALKSAWDSDKVLSELANGDGVEWSTAHSFFADMGGFVVMFEEWAGQDMALMDGSNLWALTAAQVALARNRNIISCLPSLSKDELRDKNKGDLLVKSLALFQILWMILQLFVRWKNNKQASQLEIMTLSFAVCPCIIYMLTWSRPQDIHTPIIVRANRRATSDDITALARIGPEYFWFERKHYTMPNNVVHSLWPMSLSGGAGAILFGLLHYLASKFTFPTLVEDSLWTASCFVTFLAPVVCFLATFANNPNKWLASLKLDRSDDGTFNWQLIVSFAVPFVFARLFLLVELFRTLYFLPPEVYTSTWGANVP</sequence>
<feature type="transmembrane region" description="Helical" evidence="1">
    <location>
        <begin position="359"/>
        <end position="380"/>
    </location>
</feature>
<gene>
    <name evidence="2" type="ORF">CC80DRAFT_416530</name>
</gene>
<keyword evidence="1" id="KW-0472">Membrane</keyword>
<proteinExistence type="predicted"/>
<evidence type="ECO:0000313" key="3">
    <source>
        <dbReference type="Proteomes" id="UP000800035"/>
    </source>
</evidence>
<organism evidence="2 3">
    <name type="scientific">Byssothecium circinans</name>
    <dbReference type="NCBI Taxonomy" id="147558"/>
    <lineage>
        <taxon>Eukaryota</taxon>
        <taxon>Fungi</taxon>
        <taxon>Dikarya</taxon>
        <taxon>Ascomycota</taxon>
        <taxon>Pezizomycotina</taxon>
        <taxon>Dothideomycetes</taxon>
        <taxon>Pleosporomycetidae</taxon>
        <taxon>Pleosporales</taxon>
        <taxon>Massarineae</taxon>
        <taxon>Massarinaceae</taxon>
        <taxon>Byssothecium</taxon>
    </lineage>
</organism>
<dbReference type="PANTHER" id="PTHR35043:SF7">
    <property type="entry name" value="TRANSCRIPTION FACTOR DOMAIN-CONTAINING PROTEIN"/>
    <property type="match status" value="1"/>
</dbReference>
<feature type="transmembrane region" description="Helical" evidence="1">
    <location>
        <begin position="29"/>
        <end position="49"/>
    </location>
</feature>
<reference evidence="2" key="1">
    <citation type="journal article" date="2020" name="Stud. Mycol.">
        <title>101 Dothideomycetes genomes: a test case for predicting lifestyles and emergence of pathogens.</title>
        <authorList>
            <person name="Haridas S."/>
            <person name="Albert R."/>
            <person name="Binder M."/>
            <person name="Bloem J."/>
            <person name="Labutti K."/>
            <person name="Salamov A."/>
            <person name="Andreopoulos B."/>
            <person name="Baker S."/>
            <person name="Barry K."/>
            <person name="Bills G."/>
            <person name="Bluhm B."/>
            <person name="Cannon C."/>
            <person name="Castanera R."/>
            <person name="Culley D."/>
            <person name="Daum C."/>
            <person name="Ezra D."/>
            <person name="Gonzalez J."/>
            <person name="Henrissat B."/>
            <person name="Kuo A."/>
            <person name="Liang C."/>
            <person name="Lipzen A."/>
            <person name="Lutzoni F."/>
            <person name="Magnuson J."/>
            <person name="Mondo S."/>
            <person name="Nolan M."/>
            <person name="Ohm R."/>
            <person name="Pangilinan J."/>
            <person name="Park H.-J."/>
            <person name="Ramirez L."/>
            <person name="Alfaro M."/>
            <person name="Sun H."/>
            <person name="Tritt A."/>
            <person name="Yoshinaga Y."/>
            <person name="Zwiers L.-H."/>
            <person name="Turgeon B."/>
            <person name="Goodwin S."/>
            <person name="Spatafora J."/>
            <person name="Crous P."/>
            <person name="Grigoriev I."/>
        </authorList>
    </citation>
    <scope>NUCLEOTIDE SEQUENCE</scope>
    <source>
        <strain evidence="2">CBS 675.92</strain>
    </source>
</reference>
<feature type="transmembrane region" description="Helical" evidence="1">
    <location>
        <begin position="284"/>
        <end position="305"/>
    </location>
</feature>
<feature type="transmembrane region" description="Helical" evidence="1">
    <location>
        <begin position="184"/>
        <end position="202"/>
    </location>
</feature>
<dbReference type="AlphaFoldDB" id="A0A6A5TTP4"/>
<dbReference type="EMBL" id="ML976996">
    <property type="protein sequence ID" value="KAF1955042.1"/>
    <property type="molecule type" value="Genomic_DNA"/>
</dbReference>
<feature type="transmembrane region" description="Helical" evidence="1">
    <location>
        <begin position="214"/>
        <end position="232"/>
    </location>
</feature>
<name>A0A6A5TTP4_9PLEO</name>
<dbReference type="PANTHER" id="PTHR35043">
    <property type="entry name" value="TRANSCRIPTION FACTOR DOMAIN-CONTAINING PROTEIN"/>
    <property type="match status" value="1"/>
</dbReference>
<protein>
    <submittedName>
        <fullName evidence="2">Uncharacterized protein</fullName>
    </submittedName>
</protein>
<keyword evidence="1" id="KW-1133">Transmembrane helix</keyword>
<keyword evidence="3" id="KW-1185">Reference proteome</keyword>
<evidence type="ECO:0000313" key="2">
    <source>
        <dbReference type="EMBL" id="KAF1955042.1"/>
    </source>
</evidence>
<dbReference type="OrthoDB" id="9451547at2759"/>
<evidence type="ECO:0000256" key="1">
    <source>
        <dbReference type="SAM" id="Phobius"/>
    </source>
</evidence>
<keyword evidence="1" id="KW-0812">Transmembrane</keyword>
<accession>A0A6A5TTP4</accession>
<feature type="transmembrane region" description="Helical" evidence="1">
    <location>
        <begin position="317"/>
        <end position="339"/>
    </location>
</feature>